<dbReference type="GO" id="GO:0046872">
    <property type="term" value="F:metal ion binding"/>
    <property type="evidence" value="ECO:0007669"/>
    <property type="project" value="UniProtKB-KW"/>
</dbReference>
<evidence type="ECO:0000256" key="2">
    <source>
        <dbReference type="ARBA" id="ARBA00022723"/>
    </source>
</evidence>
<reference evidence="5" key="1">
    <citation type="submission" date="2016-10" db="EMBL/GenBank/DDBJ databases">
        <authorList>
            <person name="Varghese N."/>
            <person name="Submissions S."/>
        </authorList>
    </citation>
    <scope>NUCLEOTIDE SEQUENCE [LARGE SCALE GENOMIC DNA]</scope>
    <source>
        <strain evidence="5">CGMCC 1.8975</strain>
    </source>
</reference>
<dbReference type="PANTHER" id="PTHR37302:SF3">
    <property type="entry name" value="DAMAGE-INDUCIBLE PROTEIN DINB"/>
    <property type="match status" value="1"/>
</dbReference>
<dbReference type="EMBL" id="FNOV01000008">
    <property type="protein sequence ID" value="SDY37438.1"/>
    <property type="molecule type" value="Genomic_DNA"/>
</dbReference>
<keyword evidence="2 3" id="KW-0479">Metal-binding</keyword>
<feature type="binding site" evidence="3">
    <location>
        <position position="128"/>
    </location>
    <ligand>
        <name>a divalent metal cation</name>
        <dbReference type="ChEBI" id="CHEBI:60240"/>
    </ligand>
</feature>
<comment type="similarity">
    <text evidence="1">Belongs to the DinB family.</text>
</comment>
<dbReference type="InterPro" id="IPR007837">
    <property type="entry name" value="DinB"/>
</dbReference>
<dbReference type="Gene3D" id="1.20.120.450">
    <property type="entry name" value="dinb family like domain"/>
    <property type="match status" value="1"/>
</dbReference>
<dbReference type="STRING" id="651662.SAMN04488069_1087"/>
<sequence>MINTIEKLGAYNVWANETLLGHLDGLVAQGATLPAGGMRIYSHALNAQSIWLARLTNTASPVKVWQEHDLAGLHHWHEQTSARFHEYGQQADDTELNRLITYTNSAGDGFTSQVSDILTHMPIHGNYHRAQVAKELRAAGLEPINTDFITYCRELSAKAAAADVPSL</sequence>
<organism evidence="4 5">
    <name type="scientific">Hymenobacter psychrophilus</name>
    <dbReference type="NCBI Taxonomy" id="651662"/>
    <lineage>
        <taxon>Bacteria</taxon>
        <taxon>Pseudomonadati</taxon>
        <taxon>Bacteroidota</taxon>
        <taxon>Cytophagia</taxon>
        <taxon>Cytophagales</taxon>
        <taxon>Hymenobacteraceae</taxon>
        <taxon>Hymenobacter</taxon>
    </lineage>
</organism>
<evidence type="ECO:0000313" key="5">
    <source>
        <dbReference type="Proteomes" id="UP000199249"/>
    </source>
</evidence>
<protein>
    <submittedName>
        <fullName evidence="4">Uncharacterized damage-inducible protein DinB (Forms a four-helix bundle)</fullName>
    </submittedName>
</protein>
<evidence type="ECO:0000256" key="3">
    <source>
        <dbReference type="PIRSR" id="PIRSR607837-1"/>
    </source>
</evidence>
<dbReference type="Pfam" id="PF05163">
    <property type="entry name" value="DinB"/>
    <property type="match status" value="1"/>
</dbReference>
<dbReference type="Proteomes" id="UP000199249">
    <property type="component" value="Unassembled WGS sequence"/>
</dbReference>
<gene>
    <name evidence="4" type="ORF">SAMN04488069_1087</name>
</gene>
<dbReference type="SUPFAM" id="SSF109854">
    <property type="entry name" value="DinB/YfiT-like putative metalloenzymes"/>
    <property type="match status" value="1"/>
</dbReference>
<dbReference type="PANTHER" id="PTHR37302">
    <property type="entry name" value="SLR1116 PROTEIN"/>
    <property type="match status" value="1"/>
</dbReference>
<feature type="binding site" evidence="3">
    <location>
        <position position="124"/>
    </location>
    <ligand>
        <name>a divalent metal cation</name>
        <dbReference type="ChEBI" id="CHEBI:60240"/>
    </ligand>
</feature>
<proteinExistence type="inferred from homology"/>
<dbReference type="RefSeq" id="WP_092740624.1">
    <property type="nucleotide sequence ID" value="NZ_FNOV01000008.1"/>
</dbReference>
<accession>A0A1H3JDF5</accession>
<feature type="binding site" evidence="3">
    <location>
        <position position="43"/>
    </location>
    <ligand>
        <name>a divalent metal cation</name>
        <dbReference type="ChEBI" id="CHEBI:60240"/>
    </ligand>
</feature>
<dbReference type="AlphaFoldDB" id="A0A1H3JDF5"/>
<keyword evidence="5" id="KW-1185">Reference proteome</keyword>
<dbReference type="OrthoDB" id="9811413at2"/>
<name>A0A1H3JDF5_9BACT</name>
<evidence type="ECO:0000256" key="1">
    <source>
        <dbReference type="ARBA" id="ARBA00008635"/>
    </source>
</evidence>
<evidence type="ECO:0000313" key="4">
    <source>
        <dbReference type="EMBL" id="SDY37438.1"/>
    </source>
</evidence>
<dbReference type="InterPro" id="IPR034660">
    <property type="entry name" value="DinB/YfiT-like"/>
</dbReference>